<accession>A0ABW4MII1</accession>
<dbReference type="Proteomes" id="UP001597227">
    <property type="component" value="Unassembled WGS sequence"/>
</dbReference>
<keyword evidence="2" id="KW-1185">Reference proteome</keyword>
<dbReference type="RefSeq" id="WP_388034666.1">
    <property type="nucleotide sequence ID" value="NZ_JBHUEK010000004.1"/>
</dbReference>
<comment type="caution">
    <text evidence="1">The sequence shown here is derived from an EMBL/GenBank/DDBJ whole genome shotgun (WGS) entry which is preliminary data.</text>
</comment>
<protein>
    <submittedName>
        <fullName evidence="1">DUF3921 family protein</fullName>
    </submittedName>
</protein>
<evidence type="ECO:0000313" key="2">
    <source>
        <dbReference type="Proteomes" id="UP001597227"/>
    </source>
</evidence>
<sequence>MNYIDFKKIQDALNDTYRALQNEVGEEMDPLKSIAKAKNDLLHAMSHSTSIDVDYLRYKNE</sequence>
<proteinExistence type="predicted"/>
<name>A0ABW4MII1_9BACI</name>
<evidence type="ECO:0000313" key="1">
    <source>
        <dbReference type="EMBL" id="MFD1777396.1"/>
    </source>
</evidence>
<gene>
    <name evidence="1" type="ORF">ACFSFW_01705</name>
</gene>
<organism evidence="1 2">
    <name type="scientific">Fredinandcohnia salidurans</name>
    <dbReference type="NCBI Taxonomy" id="2595041"/>
    <lineage>
        <taxon>Bacteria</taxon>
        <taxon>Bacillati</taxon>
        <taxon>Bacillota</taxon>
        <taxon>Bacilli</taxon>
        <taxon>Bacillales</taxon>
        <taxon>Bacillaceae</taxon>
        <taxon>Fredinandcohnia</taxon>
    </lineage>
</organism>
<dbReference type="Pfam" id="PF13060">
    <property type="entry name" value="DUF3921"/>
    <property type="match status" value="1"/>
</dbReference>
<reference evidence="2" key="1">
    <citation type="journal article" date="2019" name="Int. J. Syst. Evol. Microbiol.">
        <title>The Global Catalogue of Microorganisms (GCM) 10K type strain sequencing project: providing services to taxonomists for standard genome sequencing and annotation.</title>
        <authorList>
            <consortium name="The Broad Institute Genomics Platform"/>
            <consortium name="The Broad Institute Genome Sequencing Center for Infectious Disease"/>
            <person name="Wu L."/>
            <person name="Ma J."/>
        </authorList>
    </citation>
    <scope>NUCLEOTIDE SEQUENCE [LARGE SCALE GENOMIC DNA]</scope>
    <source>
        <strain evidence="2">CCUG 15531</strain>
    </source>
</reference>
<dbReference type="InterPro" id="IPR025036">
    <property type="entry name" value="DUF3921"/>
</dbReference>
<dbReference type="EMBL" id="JBHUEK010000004">
    <property type="protein sequence ID" value="MFD1777396.1"/>
    <property type="molecule type" value="Genomic_DNA"/>
</dbReference>